<gene>
    <name evidence="14" type="ORF">A6A03_03960</name>
</gene>
<dbReference type="SMART" id="SM00642">
    <property type="entry name" value="Aamy"/>
    <property type="match status" value="1"/>
</dbReference>
<evidence type="ECO:0000256" key="10">
    <source>
        <dbReference type="ARBA" id="ARBA00023295"/>
    </source>
</evidence>
<comment type="cofactor">
    <cofactor evidence="2">
        <name>Ca(2+)</name>
        <dbReference type="ChEBI" id="CHEBI:29108"/>
    </cofactor>
</comment>
<dbReference type="SUPFAM" id="SSF51011">
    <property type="entry name" value="Glycosyl hydrolase domain"/>
    <property type="match status" value="1"/>
</dbReference>
<dbReference type="PROSITE" id="PS51166">
    <property type="entry name" value="CBM20"/>
    <property type="match status" value="1"/>
</dbReference>
<keyword evidence="9 12" id="KW-0119">Carbohydrate metabolism</keyword>
<feature type="domain" description="CBM20" evidence="13">
    <location>
        <begin position="497"/>
        <end position="597"/>
    </location>
</feature>
<evidence type="ECO:0000256" key="11">
    <source>
        <dbReference type="RuleBase" id="RU003615"/>
    </source>
</evidence>
<evidence type="ECO:0000256" key="9">
    <source>
        <dbReference type="ARBA" id="ARBA00023277"/>
    </source>
</evidence>
<organism evidence="14 15">
    <name type="scientific">Chloroflexus islandicus</name>
    <dbReference type="NCBI Taxonomy" id="1707952"/>
    <lineage>
        <taxon>Bacteria</taxon>
        <taxon>Bacillati</taxon>
        <taxon>Chloroflexota</taxon>
        <taxon>Chloroflexia</taxon>
        <taxon>Chloroflexales</taxon>
        <taxon>Chloroflexineae</taxon>
        <taxon>Chloroflexaceae</taxon>
        <taxon>Chloroflexus</taxon>
    </lineage>
</organism>
<evidence type="ECO:0000256" key="6">
    <source>
        <dbReference type="ARBA" id="ARBA00022723"/>
    </source>
</evidence>
<evidence type="ECO:0000313" key="14">
    <source>
        <dbReference type="EMBL" id="OAN42880.1"/>
    </source>
</evidence>
<dbReference type="Gene3D" id="3.20.20.80">
    <property type="entry name" value="Glycosidases"/>
    <property type="match status" value="1"/>
</dbReference>
<dbReference type="GO" id="GO:0046872">
    <property type="term" value="F:metal ion binding"/>
    <property type="evidence" value="ECO:0007669"/>
    <property type="project" value="UniProtKB-KW"/>
</dbReference>
<dbReference type="SMART" id="SM01065">
    <property type="entry name" value="CBM_2"/>
    <property type="match status" value="1"/>
</dbReference>
<dbReference type="InterPro" id="IPR006046">
    <property type="entry name" value="Alpha_amylase"/>
</dbReference>
<dbReference type="InterPro" id="IPR006047">
    <property type="entry name" value="GH13_cat_dom"/>
</dbReference>
<dbReference type="Pfam" id="PF00128">
    <property type="entry name" value="Alpha-amylase"/>
    <property type="match status" value="1"/>
</dbReference>
<keyword evidence="15" id="KW-1185">Reference proteome</keyword>
<dbReference type="InterPro" id="IPR013784">
    <property type="entry name" value="Carb-bd-like_fold"/>
</dbReference>
<dbReference type="GO" id="GO:0005975">
    <property type="term" value="P:carbohydrate metabolic process"/>
    <property type="evidence" value="ECO:0007669"/>
    <property type="project" value="InterPro"/>
</dbReference>
<dbReference type="Gene3D" id="2.60.40.10">
    <property type="entry name" value="Immunoglobulins"/>
    <property type="match status" value="1"/>
</dbReference>
<keyword evidence="6" id="KW-0479">Metal-binding</keyword>
<dbReference type="GO" id="GO:2001070">
    <property type="term" value="F:starch binding"/>
    <property type="evidence" value="ECO:0007669"/>
    <property type="project" value="InterPro"/>
</dbReference>
<dbReference type="Pfam" id="PF00686">
    <property type="entry name" value="CBM_20"/>
    <property type="match status" value="1"/>
</dbReference>
<dbReference type="FunFam" id="2.60.40.10:FF:000552">
    <property type="entry name" value="Related to glucoamylase"/>
    <property type="match status" value="1"/>
</dbReference>
<dbReference type="Gene3D" id="2.60.40.1180">
    <property type="entry name" value="Golgi alpha-mannosidase II"/>
    <property type="match status" value="1"/>
</dbReference>
<dbReference type="OrthoDB" id="9805159at2"/>
<protein>
    <recommendedName>
        <fullName evidence="5 12">Alpha-amylase</fullName>
        <ecNumber evidence="4 12">3.2.1.1</ecNumber>
    </recommendedName>
</protein>
<proteinExistence type="inferred from homology"/>
<evidence type="ECO:0000256" key="2">
    <source>
        <dbReference type="ARBA" id="ARBA00001913"/>
    </source>
</evidence>
<dbReference type="EMBL" id="LWQS01000082">
    <property type="protein sequence ID" value="OAN42880.1"/>
    <property type="molecule type" value="Genomic_DNA"/>
</dbReference>
<dbReference type="SMART" id="SM00632">
    <property type="entry name" value="Aamy_C"/>
    <property type="match status" value="1"/>
</dbReference>
<evidence type="ECO:0000256" key="7">
    <source>
        <dbReference type="ARBA" id="ARBA00022801"/>
    </source>
</evidence>
<name>A0A178M3P6_9CHLR</name>
<dbReference type="PRINTS" id="PR00110">
    <property type="entry name" value="ALPHAAMYLASE"/>
</dbReference>
<dbReference type="SUPFAM" id="SSF49452">
    <property type="entry name" value="Starch-binding domain-like"/>
    <property type="match status" value="1"/>
</dbReference>
<evidence type="ECO:0000256" key="3">
    <source>
        <dbReference type="ARBA" id="ARBA00008061"/>
    </source>
</evidence>
<dbReference type="Pfam" id="PF02806">
    <property type="entry name" value="Alpha-amylase_C"/>
    <property type="match status" value="1"/>
</dbReference>
<evidence type="ECO:0000256" key="1">
    <source>
        <dbReference type="ARBA" id="ARBA00000548"/>
    </source>
</evidence>
<accession>A0A178M3P6</accession>
<dbReference type="InterPro" id="IPR002044">
    <property type="entry name" value="CBM20"/>
</dbReference>
<comment type="caution">
    <text evidence="14">The sequence shown here is derived from an EMBL/GenBank/DDBJ whole genome shotgun (WGS) entry which is preliminary data.</text>
</comment>
<reference evidence="14 15" key="1">
    <citation type="submission" date="2016-04" db="EMBL/GenBank/DDBJ databases">
        <title>Chloroflexus islandicus sp. nov., a thermophilic filamentous anoxygenic phototrophic bacterium from geyser Strokkur (Iceland).</title>
        <authorList>
            <person name="Gaisin V.A."/>
            <person name="Kalashnikov A.M."/>
            <person name="Sukhacheva M.V."/>
            <person name="Grouzdev D.S."/>
            <person name="Ivanov T.M."/>
            <person name="Kuznetsov B."/>
            <person name="Gorlenko V.M."/>
        </authorList>
    </citation>
    <scope>NUCLEOTIDE SEQUENCE [LARGE SCALE GENOMIC DNA]</scope>
    <source>
        <strain evidence="15">isl-2</strain>
    </source>
</reference>
<evidence type="ECO:0000256" key="8">
    <source>
        <dbReference type="ARBA" id="ARBA00022837"/>
    </source>
</evidence>
<dbReference type="EC" id="3.2.1.1" evidence="4 12"/>
<dbReference type="InterPro" id="IPR017853">
    <property type="entry name" value="GH"/>
</dbReference>
<dbReference type="SUPFAM" id="SSF51445">
    <property type="entry name" value="(Trans)glycosidases"/>
    <property type="match status" value="1"/>
</dbReference>
<keyword evidence="7 12" id="KW-0378">Hydrolase</keyword>
<dbReference type="InterPro" id="IPR013783">
    <property type="entry name" value="Ig-like_fold"/>
</dbReference>
<evidence type="ECO:0000256" key="5">
    <source>
        <dbReference type="ARBA" id="ARBA00017303"/>
    </source>
</evidence>
<evidence type="ECO:0000313" key="15">
    <source>
        <dbReference type="Proteomes" id="UP000078287"/>
    </source>
</evidence>
<dbReference type="CDD" id="cd11317">
    <property type="entry name" value="AmyAc_bac_euk_AmyA"/>
    <property type="match status" value="1"/>
</dbReference>
<dbReference type="InterPro" id="IPR006048">
    <property type="entry name" value="A-amylase/branching_C"/>
</dbReference>
<sequence>MLNAASHPVRRLILVVLLVLVSSFPAGIAQPSIATAQPATPRTVFVHLFEWKWTDIAQECENFLGPRGFAAVQVSPPQEHAMVSGYPWWQRYQPVSYQLTSRSGTRAEFANMVARCKAVGVDIYVDAVINHMTGVGSGVGSAGSTYSPYTYPGIYQYQDFHHCGRNGNDDIQNYSDRYEVQNCELVNLADLDTGSTYVRDRLAAYLNDLISLGVAGFRIDAAKHIAASDIAAILSRVNGNPYIYQEVIGATGEPITPGEYTGNGDVTEFKYSNEIGRVFLSGKLAWLSQFGEPWGMLPSDKAIVFVDNHDNQRGHGGGGTVVTYKNGTLYDLANVFMLAWPYGYPQVMSSYEFSNDFQGPPSDANGNTRSVYINGQPNCFGEWKCEHRWRPIANMVAFRNATAATFSVSDWWSNGNNQIAFGRGDKGFVIINREETTLNRTFQTSMAPGVYCNVIVADFANGACSGQTVTVDSNRRITVSVPPFSALAIHVDAKLAAPPSSTVAVTFNVNATTYWGQNVFVVGNIPQLGNWNPAQAVPLSAANYPIWSGTVNLPANTTIEYKYIKRDGNNVVWECCNNRVLTTPGSGAITRNETWRP</sequence>
<dbReference type="PANTHER" id="PTHR43447">
    <property type="entry name" value="ALPHA-AMYLASE"/>
    <property type="match status" value="1"/>
</dbReference>
<keyword evidence="8" id="KW-0106">Calcium</keyword>
<dbReference type="InterPro" id="IPR013780">
    <property type="entry name" value="Glyco_hydro_b"/>
</dbReference>
<keyword evidence="10 12" id="KW-0326">Glycosidase</keyword>
<dbReference type="GO" id="GO:0004556">
    <property type="term" value="F:alpha-amylase activity"/>
    <property type="evidence" value="ECO:0007669"/>
    <property type="project" value="UniProtKB-UniRule"/>
</dbReference>
<dbReference type="Proteomes" id="UP000078287">
    <property type="component" value="Unassembled WGS sequence"/>
</dbReference>
<comment type="similarity">
    <text evidence="3 11">Belongs to the glycosyl hydrolase 13 family.</text>
</comment>
<evidence type="ECO:0000256" key="4">
    <source>
        <dbReference type="ARBA" id="ARBA00012595"/>
    </source>
</evidence>
<dbReference type="STRING" id="1707952.A6A03_03960"/>
<dbReference type="CDD" id="cd05808">
    <property type="entry name" value="CBM20_alpha_amylase"/>
    <property type="match status" value="1"/>
</dbReference>
<dbReference type="RefSeq" id="WP_066790414.1">
    <property type="nucleotide sequence ID" value="NZ_LWQS01000082.1"/>
</dbReference>
<dbReference type="AlphaFoldDB" id="A0A178M3P6"/>
<evidence type="ECO:0000256" key="12">
    <source>
        <dbReference type="RuleBase" id="RU361134"/>
    </source>
</evidence>
<comment type="catalytic activity">
    <reaction evidence="1 12">
        <text>Endohydrolysis of (1-&gt;4)-alpha-D-glucosidic linkages in polysaccharides containing three or more (1-&gt;4)-alpha-linked D-glucose units.</text>
        <dbReference type="EC" id="3.2.1.1"/>
    </reaction>
</comment>
<dbReference type="InterPro" id="IPR031319">
    <property type="entry name" value="A-amylase_C"/>
</dbReference>
<evidence type="ECO:0000259" key="13">
    <source>
        <dbReference type="PROSITE" id="PS51166"/>
    </source>
</evidence>